<keyword evidence="2" id="KW-1185">Reference proteome</keyword>
<name>A0A392T3A6_9FABA</name>
<dbReference type="AlphaFoldDB" id="A0A392T3A6"/>
<reference evidence="1 2" key="1">
    <citation type="journal article" date="2018" name="Front. Plant Sci.">
        <title>Red Clover (Trifolium pratense) and Zigzag Clover (T. medium) - A Picture of Genomic Similarities and Differences.</title>
        <authorList>
            <person name="Dluhosova J."/>
            <person name="Istvanek J."/>
            <person name="Nedelnik J."/>
            <person name="Repkova J."/>
        </authorList>
    </citation>
    <scope>NUCLEOTIDE SEQUENCE [LARGE SCALE GENOMIC DNA]</scope>
    <source>
        <strain evidence="2">cv. 10/8</strain>
        <tissue evidence="1">Leaf</tissue>
    </source>
</reference>
<evidence type="ECO:0000313" key="1">
    <source>
        <dbReference type="EMBL" id="MCI55568.1"/>
    </source>
</evidence>
<sequence>TKLLQAKSKRRQPNTFHTDLDKLQPTKATDSIETVGNIWSKQKVYICGLIAWLPKKTLKNVDKGNGNAREKPF</sequence>
<proteinExistence type="predicted"/>
<organism evidence="1 2">
    <name type="scientific">Trifolium medium</name>
    <dbReference type="NCBI Taxonomy" id="97028"/>
    <lineage>
        <taxon>Eukaryota</taxon>
        <taxon>Viridiplantae</taxon>
        <taxon>Streptophyta</taxon>
        <taxon>Embryophyta</taxon>
        <taxon>Tracheophyta</taxon>
        <taxon>Spermatophyta</taxon>
        <taxon>Magnoliopsida</taxon>
        <taxon>eudicotyledons</taxon>
        <taxon>Gunneridae</taxon>
        <taxon>Pentapetalae</taxon>
        <taxon>rosids</taxon>
        <taxon>fabids</taxon>
        <taxon>Fabales</taxon>
        <taxon>Fabaceae</taxon>
        <taxon>Papilionoideae</taxon>
        <taxon>50 kb inversion clade</taxon>
        <taxon>NPAAA clade</taxon>
        <taxon>Hologalegina</taxon>
        <taxon>IRL clade</taxon>
        <taxon>Trifolieae</taxon>
        <taxon>Trifolium</taxon>
    </lineage>
</organism>
<evidence type="ECO:0000313" key="2">
    <source>
        <dbReference type="Proteomes" id="UP000265520"/>
    </source>
</evidence>
<dbReference type="EMBL" id="LXQA010498363">
    <property type="protein sequence ID" value="MCI55568.1"/>
    <property type="molecule type" value="Genomic_DNA"/>
</dbReference>
<protein>
    <submittedName>
        <fullName evidence="1">Uncharacterized protein</fullName>
    </submittedName>
</protein>
<dbReference type="Proteomes" id="UP000265520">
    <property type="component" value="Unassembled WGS sequence"/>
</dbReference>
<comment type="caution">
    <text evidence="1">The sequence shown here is derived from an EMBL/GenBank/DDBJ whole genome shotgun (WGS) entry which is preliminary data.</text>
</comment>
<accession>A0A392T3A6</accession>
<feature type="non-terminal residue" evidence="1">
    <location>
        <position position="1"/>
    </location>
</feature>